<dbReference type="EMBL" id="OZ034837">
    <property type="protein sequence ID" value="CAL1678803.1"/>
    <property type="molecule type" value="Genomic_DNA"/>
</dbReference>
<name>A0AAV2NG77_9HYME</name>
<protein>
    <submittedName>
        <fullName evidence="1">Uncharacterized protein</fullName>
    </submittedName>
</protein>
<gene>
    <name evidence="1" type="ORF">LPLAT_LOCUS4575</name>
</gene>
<evidence type="ECO:0000313" key="1">
    <source>
        <dbReference type="EMBL" id="CAL1678803.1"/>
    </source>
</evidence>
<dbReference type="Proteomes" id="UP001497644">
    <property type="component" value="Chromosome 14"/>
</dbReference>
<reference evidence="1" key="1">
    <citation type="submission" date="2024-04" db="EMBL/GenBank/DDBJ databases">
        <authorList>
            <consortium name="Molecular Ecology Group"/>
        </authorList>
    </citation>
    <scope>NUCLEOTIDE SEQUENCE</scope>
</reference>
<evidence type="ECO:0000313" key="2">
    <source>
        <dbReference type="Proteomes" id="UP001497644"/>
    </source>
</evidence>
<sequence>MPALFREVKSGPPRARFGRVFKAGWMGMGASQHPPKHLSAELITALLMKLIAILLGAPFDPPSFKDFAVIQHSRLVSRTPTCVIHFLH</sequence>
<dbReference type="AlphaFoldDB" id="A0AAV2NG77"/>
<accession>A0AAV2NG77</accession>
<organism evidence="1 2">
    <name type="scientific">Lasius platythorax</name>
    <dbReference type="NCBI Taxonomy" id="488582"/>
    <lineage>
        <taxon>Eukaryota</taxon>
        <taxon>Metazoa</taxon>
        <taxon>Ecdysozoa</taxon>
        <taxon>Arthropoda</taxon>
        <taxon>Hexapoda</taxon>
        <taxon>Insecta</taxon>
        <taxon>Pterygota</taxon>
        <taxon>Neoptera</taxon>
        <taxon>Endopterygota</taxon>
        <taxon>Hymenoptera</taxon>
        <taxon>Apocrita</taxon>
        <taxon>Aculeata</taxon>
        <taxon>Formicoidea</taxon>
        <taxon>Formicidae</taxon>
        <taxon>Formicinae</taxon>
        <taxon>Lasius</taxon>
        <taxon>Lasius</taxon>
    </lineage>
</organism>
<proteinExistence type="predicted"/>
<keyword evidence="2" id="KW-1185">Reference proteome</keyword>